<dbReference type="Pfam" id="PF01131">
    <property type="entry name" value="Topoisom_bac"/>
    <property type="match status" value="1"/>
</dbReference>
<evidence type="ECO:0000256" key="4">
    <source>
        <dbReference type="ARBA" id="ARBA00023125"/>
    </source>
</evidence>
<dbReference type="GO" id="GO:0006265">
    <property type="term" value="P:DNA topological change"/>
    <property type="evidence" value="ECO:0007669"/>
    <property type="project" value="InterPro"/>
</dbReference>
<evidence type="ECO:0000256" key="5">
    <source>
        <dbReference type="ARBA" id="ARBA00023235"/>
    </source>
</evidence>
<evidence type="ECO:0000256" key="2">
    <source>
        <dbReference type="ARBA" id="ARBA00022490"/>
    </source>
</evidence>
<evidence type="ECO:0000256" key="3">
    <source>
        <dbReference type="ARBA" id="ARBA00023029"/>
    </source>
</evidence>
<dbReference type="InterPro" id="IPR023405">
    <property type="entry name" value="Topo_IA_core_domain"/>
</dbReference>
<reference evidence="7" key="1">
    <citation type="journal article" date="2020" name="mSystems">
        <title>Genome- and Community-Level Interaction Insights into Carbon Utilization and Element Cycling Functions of Hydrothermarchaeota in Hydrothermal Sediment.</title>
        <authorList>
            <person name="Zhou Z."/>
            <person name="Liu Y."/>
            <person name="Xu W."/>
            <person name="Pan J."/>
            <person name="Luo Z.H."/>
            <person name="Li M."/>
        </authorList>
    </citation>
    <scope>NUCLEOTIDE SEQUENCE [LARGE SCALE GENOMIC DNA]</scope>
    <source>
        <strain evidence="7">SpSt-1</strain>
    </source>
</reference>
<dbReference type="SUPFAM" id="SSF56712">
    <property type="entry name" value="Prokaryotic type I DNA topoisomerase"/>
    <property type="match status" value="1"/>
</dbReference>
<dbReference type="GO" id="GO:0003677">
    <property type="term" value="F:DNA binding"/>
    <property type="evidence" value="ECO:0007669"/>
    <property type="project" value="UniProtKB-KW"/>
</dbReference>
<dbReference type="InterPro" id="IPR013826">
    <property type="entry name" value="Topo_IA_cen_sub3"/>
</dbReference>
<keyword evidence="4" id="KW-0238">DNA-binding</keyword>
<dbReference type="PRINTS" id="PR00417">
    <property type="entry name" value="PRTPISMRASEI"/>
</dbReference>
<dbReference type="Gene3D" id="1.10.460.10">
    <property type="entry name" value="Topoisomerase I, domain 2"/>
    <property type="match status" value="2"/>
</dbReference>
<dbReference type="PROSITE" id="PS52039">
    <property type="entry name" value="TOPO_IA_2"/>
    <property type="match status" value="1"/>
</dbReference>
<dbReference type="PANTHER" id="PTHR43505">
    <property type="entry name" value="REVERSE GYRASE"/>
    <property type="match status" value="1"/>
</dbReference>
<dbReference type="AlphaFoldDB" id="A0A7C5Z4M3"/>
<organism evidence="7">
    <name type="scientific">Ignisphaera aggregans</name>
    <dbReference type="NCBI Taxonomy" id="334771"/>
    <lineage>
        <taxon>Archaea</taxon>
        <taxon>Thermoproteota</taxon>
        <taxon>Thermoprotei</taxon>
        <taxon>Desulfurococcales</taxon>
        <taxon>Desulfurococcaceae</taxon>
        <taxon>Ignisphaera</taxon>
    </lineage>
</organism>
<name>A0A7C5Z4M3_9CREN</name>
<comment type="subcellular location">
    <subcellularLocation>
        <location evidence="1">Cytoplasm</location>
    </subcellularLocation>
</comment>
<dbReference type="InterPro" id="IPR005736">
    <property type="entry name" value="Reverse_gyrase"/>
</dbReference>
<evidence type="ECO:0000259" key="6">
    <source>
        <dbReference type="PROSITE" id="PS52039"/>
    </source>
</evidence>
<keyword evidence="3" id="KW-0799">Topoisomerase</keyword>
<sequence length="301" mass="35251">MYNRYGKDYEKYFNPRTWGEGGAHECIRPTKAIDIDKLKELIAEGVVEPPIRLSNQHLKLYDLIFRRFIASQMNYAKIEKSRYLIEVYINGAKVWQQVIEMVTGIIEPGFTELYSTIKVVHLPKTDFSLKPLKIRTMKLSDTKLFTQGDVIKWMKEVGIGRPSTYAKIVDILIRRGYVVKSHKKNILMPSIEGFLVYTLLAGMEYPENKFDVEDVMLKVMRKFIGKIDYNALEKTVGELLRDFKIEIRNMVSIERTKTLYNKMQSIENGQIEYIDVVNELYKELCINVLPHIYREEVKKVC</sequence>
<dbReference type="InterPro" id="IPR013824">
    <property type="entry name" value="Topo_IA_cen_sub1"/>
</dbReference>
<dbReference type="GO" id="GO:0160097">
    <property type="term" value="F:reverse gyrase activity"/>
    <property type="evidence" value="ECO:0007669"/>
    <property type="project" value="UniProtKB-ARBA"/>
</dbReference>
<protein>
    <recommendedName>
        <fullName evidence="6">Topo IA-type catalytic domain-containing protein</fullName>
    </recommendedName>
</protein>
<comment type="caution">
    <text evidence="7">The sequence shown here is derived from an EMBL/GenBank/DDBJ whole genome shotgun (WGS) entry which is preliminary data.</text>
</comment>
<accession>A0A7C5Z4M3</accession>
<dbReference type="Gene3D" id="1.10.290.10">
    <property type="entry name" value="Topoisomerase I, domain 4"/>
    <property type="match status" value="1"/>
</dbReference>
<dbReference type="GO" id="GO:0005737">
    <property type="term" value="C:cytoplasm"/>
    <property type="evidence" value="ECO:0007669"/>
    <property type="project" value="UniProtKB-SubCell"/>
</dbReference>
<proteinExistence type="predicted"/>
<dbReference type="PANTHER" id="PTHR43505:SF1">
    <property type="entry name" value="REVERSE GYRASE"/>
    <property type="match status" value="1"/>
</dbReference>
<keyword evidence="5" id="KW-0413">Isomerase</keyword>
<dbReference type="InterPro" id="IPR013497">
    <property type="entry name" value="Topo_IA_cen"/>
</dbReference>
<evidence type="ECO:0000256" key="1">
    <source>
        <dbReference type="ARBA" id="ARBA00004496"/>
    </source>
</evidence>
<feature type="domain" description="Topo IA-type catalytic" evidence="6">
    <location>
        <begin position="1"/>
        <end position="289"/>
    </location>
</feature>
<dbReference type="EMBL" id="DRUB01000058">
    <property type="protein sequence ID" value="HHR95836.1"/>
    <property type="molecule type" value="Genomic_DNA"/>
</dbReference>
<keyword evidence="2" id="KW-0963">Cytoplasm</keyword>
<evidence type="ECO:0000313" key="7">
    <source>
        <dbReference type="EMBL" id="HHR95836.1"/>
    </source>
</evidence>
<dbReference type="InterPro" id="IPR003602">
    <property type="entry name" value="Topo_IA_DNA-bd_dom"/>
</dbReference>
<dbReference type="SMART" id="SM00437">
    <property type="entry name" value="TOP1Ac"/>
    <property type="match status" value="1"/>
</dbReference>
<dbReference type="Gene3D" id="2.60.510.20">
    <property type="match status" value="1"/>
</dbReference>
<gene>
    <name evidence="7" type="ORF">ENL47_03220</name>
</gene>